<dbReference type="InterPro" id="IPR044145">
    <property type="entry name" value="IF2_II"/>
</dbReference>
<dbReference type="FunFam" id="2.40.30.10:FF:000054">
    <property type="entry name" value="Translation initiation factor IF-2"/>
    <property type="match status" value="1"/>
</dbReference>
<dbReference type="CDD" id="cd03702">
    <property type="entry name" value="IF2_mtIF2_II"/>
    <property type="match status" value="1"/>
</dbReference>
<dbReference type="Pfam" id="PF04760">
    <property type="entry name" value="IF2_N"/>
    <property type="match status" value="2"/>
</dbReference>
<dbReference type="Proteomes" id="UP000199227">
    <property type="component" value="Unassembled WGS sequence"/>
</dbReference>
<organism evidence="14 15">
    <name type="scientific">Hydrogenimonas thermophila</name>
    <dbReference type="NCBI Taxonomy" id="223786"/>
    <lineage>
        <taxon>Bacteria</taxon>
        <taxon>Pseudomonadati</taxon>
        <taxon>Campylobacterota</taxon>
        <taxon>Epsilonproteobacteria</taxon>
        <taxon>Campylobacterales</taxon>
        <taxon>Hydrogenimonadaceae</taxon>
        <taxon>Hydrogenimonas</taxon>
    </lineage>
</organism>
<protein>
    <recommendedName>
        <fullName evidence="3 10">Translation initiation factor IF-2</fullName>
    </recommendedName>
</protein>
<dbReference type="Pfam" id="PF11987">
    <property type="entry name" value="IF-2"/>
    <property type="match status" value="1"/>
</dbReference>
<dbReference type="InterPro" id="IPR000178">
    <property type="entry name" value="TF_IF2_bacterial-like"/>
</dbReference>
<dbReference type="AlphaFoldDB" id="A0A1I5LTQ9"/>
<evidence type="ECO:0000256" key="5">
    <source>
        <dbReference type="ARBA" id="ARBA00022540"/>
    </source>
</evidence>
<dbReference type="PANTHER" id="PTHR43381">
    <property type="entry name" value="TRANSLATION INITIATION FACTOR IF-2-RELATED"/>
    <property type="match status" value="1"/>
</dbReference>
<dbReference type="Gene3D" id="2.40.30.10">
    <property type="entry name" value="Translation factors"/>
    <property type="match status" value="2"/>
</dbReference>
<name>A0A1I5LTQ9_9BACT</name>
<accession>A0A1I5LTQ9</accession>
<dbReference type="InterPro" id="IPR000795">
    <property type="entry name" value="T_Tr_GTP-bd_dom"/>
</dbReference>
<dbReference type="NCBIfam" id="TIGR00231">
    <property type="entry name" value="small_GTP"/>
    <property type="match status" value="1"/>
</dbReference>
<dbReference type="RefSeq" id="WP_092910664.1">
    <property type="nucleotide sequence ID" value="NZ_CP136592.1"/>
</dbReference>
<dbReference type="SUPFAM" id="SSF50447">
    <property type="entry name" value="Translation proteins"/>
    <property type="match status" value="2"/>
</dbReference>
<feature type="binding site" evidence="10">
    <location>
        <begin position="411"/>
        <end position="418"/>
    </location>
    <ligand>
        <name>GTP</name>
        <dbReference type="ChEBI" id="CHEBI:37565"/>
    </ligand>
</feature>
<dbReference type="InterPro" id="IPR036925">
    <property type="entry name" value="TIF_IF2_dom3_sf"/>
</dbReference>
<dbReference type="PROSITE" id="PS51722">
    <property type="entry name" value="G_TR_2"/>
    <property type="match status" value="1"/>
</dbReference>
<evidence type="ECO:0000256" key="9">
    <source>
        <dbReference type="ARBA" id="ARBA00025162"/>
    </source>
</evidence>
<evidence type="ECO:0000256" key="10">
    <source>
        <dbReference type="HAMAP-Rule" id="MF_00100"/>
    </source>
</evidence>
<evidence type="ECO:0000256" key="2">
    <source>
        <dbReference type="ARBA" id="ARBA00007733"/>
    </source>
</evidence>
<evidence type="ECO:0000256" key="7">
    <source>
        <dbReference type="ARBA" id="ARBA00022917"/>
    </source>
</evidence>
<feature type="region of interest" description="Disordered" evidence="12">
    <location>
        <begin position="56"/>
        <end position="179"/>
    </location>
</feature>
<comment type="similarity">
    <text evidence="2 10 11">Belongs to the TRAFAC class translation factor GTPase superfamily. Classic translation factor GTPase family. IF-2 subfamily.</text>
</comment>
<dbReference type="Gene3D" id="3.40.50.300">
    <property type="entry name" value="P-loop containing nucleotide triphosphate hydrolases"/>
    <property type="match status" value="1"/>
</dbReference>
<feature type="compositionally biased region" description="Basic residues" evidence="12">
    <location>
        <begin position="166"/>
        <end position="179"/>
    </location>
</feature>
<dbReference type="SUPFAM" id="SSF52540">
    <property type="entry name" value="P-loop containing nucleoside triphosphate hydrolases"/>
    <property type="match status" value="1"/>
</dbReference>
<sequence>MGKVRIHEIADELGIKSKEVVEKARELGLDVKTASSGVSPEDAQNIVNFVMTGELPASAAPKKSPAPKKEERKKDLTDKKSVKTENINRTSESTSKAGVKKDNDKVKKSKPVSSKFDKKSETKSVNKERSQDSKPKGDKKSTLKEKSSESSSEKSEKRETLGQASAKRRRGIFIVKKKRPKVEPITEAPVIKKSEIGKENRVIAAVDETIAAKKAKKKAKKATPAPSSKETGVKLNLLEDRDIGGVSVDYTTEEIVLPDFSEELRIMEEPKSPSTLKPELPKQKQPVGRRGAQNKGKRSVSRTVPKKRQKKVEKNESAPSIVKIPEDCRVYEFAEKVNRTTGEVIKILFGLGKMVTKNDFLEKDEIEILADEFGVEVETINPLDELDYVSIYDAVEDEYLEERPPVITIMGHVDHGKTSLLDKIRESKVAEREAGGITQHVGAYQVEKDGKKITFIDTPGHEAFTEMRARGAQATDIVIIVVAADDGVKPQTVEALNHAKAADVPMIIAINKIDKPDANPDMVKSQLAELGYMPVDWGGEYEFVEVSAKSGQGIDDLLETIILQAEIMELKANPNRRAKAIVIESSLEKGRGPVATVILKNGTLRVGDNVICGRTFGRVRTILNDLGKQVKELGPSDPGVVVGLGEVPDAGEIMVAMDSDKQVRELAQKRAEYLRQKELSKSTKVTLDELGNLIAEGKIKSLPVIVKADVQGSLEAIKGSLEKLKNEEVKINIIHSGVGGITESDVSLANADENAIILGFNVRPTASIKQKAKQQGVEIKTYSIIYDLIDDVKALLSGLMSPVISEEGIGQAEVRETFTVAKVGTIAGCIVTDGVIRRNAKARLIRDGVVIYDTKISSLKRFKDDVKEVGKGYECGMMLENFNDIKVGDVIEAYEEKEEKATL</sequence>
<dbReference type="InterPro" id="IPR015760">
    <property type="entry name" value="TIF_IF2"/>
</dbReference>
<dbReference type="Gene3D" id="3.40.50.10050">
    <property type="entry name" value="Translation initiation factor IF- 2, domain 3"/>
    <property type="match status" value="1"/>
</dbReference>
<dbReference type="HAMAP" id="MF_00100_B">
    <property type="entry name" value="IF_2_B"/>
    <property type="match status" value="1"/>
</dbReference>
<feature type="region of interest" description="Disordered" evidence="12">
    <location>
        <begin position="213"/>
        <end position="234"/>
    </location>
</feature>
<feature type="compositionally biased region" description="Basic residues" evidence="12">
    <location>
        <begin position="295"/>
        <end position="311"/>
    </location>
</feature>
<reference evidence="14 15" key="1">
    <citation type="submission" date="2016-10" db="EMBL/GenBank/DDBJ databases">
        <authorList>
            <person name="de Groot N.N."/>
        </authorList>
    </citation>
    <scope>NUCLEOTIDE SEQUENCE [LARGE SCALE GENOMIC DNA]</scope>
    <source>
        <strain evidence="14 15">EP1-55-1</strain>
    </source>
</reference>
<gene>
    <name evidence="10" type="primary">infB</name>
    <name evidence="14" type="ORF">SAMN05216234_1043</name>
</gene>
<evidence type="ECO:0000256" key="3">
    <source>
        <dbReference type="ARBA" id="ARBA00020675"/>
    </source>
</evidence>
<keyword evidence="5 10" id="KW-0396">Initiation factor</keyword>
<dbReference type="FunFam" id="2.40.30.10:FF:000008">
    <property type="entry name" value="Translation initiation factor IF-2"/>
    <property type="match status" value="1"/>
</dbReference>
<feature type="compositionally biased region" description="Basic and acidic residues" evidence="12">
    <location>
        <begin position="115"/>
        <end position="160"/>
    </location>
</feature>
<dbReference type="InterPro" id="IPR027417">
    <property type="entry name" value="P-loop_NTPase"/>
</dbReference>
<feature type="binding site" evidence="10">
    <location>
        <begin position="511"/>
        <end position="514"/>
    </location>
    <ligand>
        <name>GTP</name>
        <dbReference type="ChEBI" id="CHEBI:37565"/>
    </ligand>
</feature>
<dbReference type="PRINTS" id="PR00449">
    <property type="entry name" value="RASTRNSFRMNG"/>
</dbReference>
<dbReference type="GO" id="GO:0003924">
    <property type="term" value="F:GTPase activity"/>
    <property type="evidence" value="ECO:0007669"/>
    <property type="project" value="UniProtKB-UniRule"/>
</dbReference>
<feature type="region of interest" description="Disordered" evidence="12">
    <location>
        <begin position="268"/>
        <end position="317"/>
    </location>
</feature>
<feature type="domain" description="Tr-type G" evidence="13">
    <location>
        <begin position="402"/>
        <end position="571"/>
    </location>
</feature>
<dbReference type="NCBIfam" id="TIGR00487">
    <property type="entry name" value="IF-2"/>
    <property type="match status" value="1"/>
</dbReference>
<dbReference type="InterPro" id="IPR006847">
    <property type="entry name" value="IF2_N"/>
</dbReference>
<dbReference type="FunFam" id="3.40.50.10050:FF:000001">
    <property type="entry name" value="Translation initiation factor IF-2"/>
    <property type="match status" value="1"/>
</dbReference>
<dbReference type="CDD" id="cd03692">
    <property type="entry name" value="mtIF2_IVc"/>
    <property type="match status" value="1"/>
</dbReference>
<feature type="region of interest" description="G-domain" evidence="10">
    <location>
        <begin position="405"/>
        <end position="553"/>
    </location>
</feature>
<comment type="function">
    <text evidence="9 10 11">One of the essential components for the initiation of protein synthesis. Protects formylmethionyl-tRNA from spontaneous hydrolysis and promotes its binding to the 30S ribosomal subunits. Also involved in the hydrolysis of GTP during the formation of the 70S ribosomal complex.</text>
</comment>
<keyword evidence="4 10" id="KW-0963">Cytoplasm</keyword>
<dbReference type="InterPro" id="IPR023115">
    <property type="entry name" value="TIF_IF2_dom3"/>
</dbReference>
<comment type="subcellular location">
    <subcellularLocation>
        <location evidence="1 10">Cytoplasm</location>
    </subcellularLocation>
</comment>
<evidence type="ECO:0000256" key="12">
    <source>
        <dbReference type="SAM" id="MobiDB-lite"/>
    </source>
</evidence>
<dbReference type="OrthoDB" id="9811804at2"/>
<dbReference type="SUPFAM" id="SSF52156">
    <property type="entry name" value="Initiation factor IF2/eIF5b, domain 3"/>
    <property type="match status" value="1"/>
</dbReference>
<dbReference type="EMBL" id="FOXB01000004">
    <property type="protein sequence ID" value="SFP00645.1"/>
    <property type="molecule type" value="Genomic_DNA"/>
</dbReference>
<dbReference type="Pfam" id="PF22042">
    <property type="entry name" value="EF-G_D2"/>
    <property type="match status" value="1"/>
</dbReference>
<dbReference type="CDD" id="cd01887">
    <property type="entry name" value="IF2_eIF5B"/>
    <property type="match status" value="1"/>
</dbReference>
<dbReference type="InterPro" id="IPR004161">
    <property type="entry name" value="EFTu-like_2"/>
</dbReference>
<keyword evidence="6 10" id="KW-0547">Nucleotide-binding</keyword>
<feature type="compositionally biased region" description="Polar residues" evidence="12">
    <location>
        <begin position="84"/>
        <end position="96"/>
    </location>
</feature>
<dbReference type="GO" id="GO:0003743">
    <property type="term" value="F:translation initiation factor activity"/>
    <property type="evidence" value="ECO:0007669"/>
    <property type="project" value="UniProtKB-UniRule"/>
</dbReference>
<dbReference type="InterPro" id="IPR053905">
    <property type="entry name" value="EF-G-like_DII"/>
</dbReference>
<evidence type="ECO:0000256" key="8">
    <source>
        <dbReference type="ARBA" id="ARBA00023134"/>
    </source>
</evidence>
<dbReference type="STRING" id="223786.SAMN05216234_1043"/>
<dbReference type="GO" id="GO:0005525">
    <property type="term" value="F:GTP binding"/>
    <property type="evidence" value="ECO:0007669"/>
    <property type="project" value="UniProtKB-KW"/>
</dbReference>
<keyword evidence="7 10" id="KW-0648">Protein biosynthesis</keyword>
<dbReference type="Pfam" id="PF00009">
    <property type="entry name" value="GTP_EFTU"/>
    <property type="match status" value="1"/>
</dbReference>
<dbReference type="GO" id="GO:0005829">
    <property type="term" value="C:cytosol"/>
    <property type="evidence" value="ECO:0007669"/>
    <property type="project" value="TreeGrafter"/>
</dbReference>
<evidence type="ECO:0000313" key="15">
    <source>
        <dbReference type="Proteomes" id="UP000199227"/>
    </source>
</evidence>
<dbReference type="Pfam" id="PF03144">
    <property type="entry name" value="GTP_EFTU_D2"/>
    <property type="match status" value="1"/>
</dbReference>
<feature type="compositionally biased region" description="Basic and acidic residues" evidence="12">
    <location>
        <begin position="67"/>
        <end position="83"/>
    </location>
</feature>
<proteinExistence type="inferred from homology"/>
<feature type="binding site" evidence="10">
    <location>
        <begin position="457"/>
        <end position="461"/>
    </location>
    <ligand>
        <name>GTP</name>
        <dbReference type="ChEBI" id="CHEBI:37565"/>
    </ligand>
</feature>
<dbReference type="InterPro" id="IPR005225">
    <property type="entry name" value="Small_GTP-bd"/>
</dbReference>
<evidence type="ECO:0000256" key="4">
    <source>
        <dbReference type="ARBA" id="ARBA00022490"/>
    </source>
</evidence>
<dbReference type="PANTHER" id="PTHR43381:SF5">
    <property type="entry name" value="TR-TYPE G DOMAIN-CONTAINING PROTEIN"/>
    <property type="match status" value="1"/>
</dbReference>
<evidence type="ECO:0000256" key="1">
    <source>
        <dbReference type="ARBA" id="ARBA00004496"/>
    </source>
</evidence>
<evidence type="ECO:0000256" key="11">
    <source>
        <dbReference type="RuleBase" id="RU000644"/>
    </source>
</evidence>
<evidence type="ECO:0000256" key="6">
    <source>
        <dbReference type="ARBA" id="ARBA00022741"/>
    </source>
</evidence>
<evidence type="ECO:0000313" key="14">
    <source>
        <dbReference type="EMBL" id="SFP00645.1"/>
    </source>
</evidence>
<dbReference type="InterPro" id="IPR009000">
    <property type="entry name" value="Transl_B-barrel_sf"/>
</dbReference>
<keyword evidence="15" id="KW-1185">Reference proteome</keyword>
<keyword evidence="8 10" id="KW-0342">GTP-binding</keyword>
<evidence type="ECO:0000259" key="13">
    <source>
        <dbReference type="PROSITE" id="PS51722"/>
    </source>
</evidence>
<dbReference type="FunFam" id="3.40.50.300:FF:000019">
    <property type="entry name" value="Translation initiation factor IF-2"/>
    <property type="match status" value="1"/>
</dbReference>
<dbReference type="Gene3D" id="1.10.10.2480">
    <property type="match status" value="1"/>
</dbReference>